<protein>
    <recommendedName>
        <fullName evidence="3">Lipoprotein</fullName>
    </recommendedName>
</protein>
<sequence>MGKKIMILIAIFMVLIVITACSVNEEEHNEYADEYINFNYPADWDLRVNESQNYKQIFFEENADFHFVVEVEEIKEVKNNDKLREKIEKELSGGYKLAEETISIGIISYKETSIGGEWAKELSLEINLVNNEIEQLYGLLDRGLLHFNEIKAYLEEYTGVEDFINEIKYNPEKLVELKAILSILEVDSEKEKSHTMFANAMINNINHFIREDNSSIYRQYSIISHKENVRLNIFFQSHEEDIKRKGIIKQIVESITFTNDDK</sequence>
<organism evidence="1 2">
    <name type="scientific">Natronincola peptidivorans</name>
    <dbReference type="NCBI Taxonomy" id="426128"/>
    <lineage>
        <taxon>Bacteria</taxon>
        <taxon>Bacillati</taxon>
        <taxon>Bacillota</taxon>
        <taxon>Clostridia</taxon>
        <taxon>Peptostreptococcales</taxon>
        <taxon>Natronincolaceae</taxon>
        <taxon>Natronincola</taxon>
    </lineage>
</organism>
<dbReference type="STRING" id="426128.SAMN05660297_03457"/>
<reference evidence="1 2" key="1">
    <citation type="submission" date="2016-10" db="EMBL/GenBank/DDBJ databases">
        <authorList>
            <person name="de Groot N.N."/>
        </authorList>
    </citation>
    <scope>NUCLEOTIDE SEQUENCE [LARGE SCALE GENOMIC DNA]</scope>
    <source>
        <strain evidence="1 2">DSM 18979</strain>
    </source>
</reference>
<name>A0A1I0H150_9FIRM</name>
<dbReference type="Proteomes" id="UP000199568">
    <property type="component" value="Unassembled WGS sequence"/>
</dbReference>
<evidence type="ECO:0000313" key="2">
    <source>
        <dbReference type="Proteomes" id="UP000199568"/>
    </source>
</evidence>
<dbReference type="OrthoDB" id="1957971at2"/>
<dbReference type="AlphaFoldDB" id="A0A1I0H150"/>
<dbReference type="PROSITE" id="PS51257">
    <property type="entry name" value="PROKAR_LIPOPROTEIN"/>
    <property type="match status" value="1"/>
</dbReference>
<evidence type="ECO:0000313" key="1">
    <source>
        <dbReference type="EMBL" id="SET77423.1"/>
    </source>
</evidence>
<keyword evidence="2" id="KW-1185">Reference proteome</keyword>
<proteinExistence type="predicted"/>
<evidence type="ECO:0008006" key="3">
    <source>
        <dbReference type="Google" id="ProtNLM"/>
    </source>
</evidence>
<dbReference type="EMBL" id="FOHU01000031">
    <property type="protein sequence ID" value="SET77423.1"/>
    <property type="molecule type" value="Genomic_DNA"/>
</dbReference>
<gene>
    <name evidence="1" type="ORF">SAMN05660297_03457</name>
</gene>
<dbReference type="RefSeq" id="WP_090446791.1">
    <property type="nucleotide sequence ID" value="NZ_FOHU01000031.1"/>
</dbReference>
<accession>A0A1I0H150</accession>